<sequence>PGWRLTDVFSRPSADWQKLTSMCSSVKITGSVTNTRLDSLLTEAEIMCEFTAMGWLRPPASGPSLMVAFSVLRNRPRLLD</sequence>
<keyword evidence="2" id="KW-1185">Reference proteome</keyword>
<dbReference type="Ensembl" id="ENSPKIT00000041797.1">
    <property type="protein sequence ID" value="ENSPKIP00000017287.1"/>
    <property type="gene ID" value="ENSPKIG00000003267.1"/>
</dbReference>
<accession>A0A3B3RFA2</accession>
<dbReference type="AlphaFoldDB" id="A0A3B3RFA2"/>
<organism evidence="1 2">
    <name type="scientific">Paramormyrops kingsleyae</name>
    <dbReference type="NCBI Taxonomy" id="1676925"/>
    <lineage>
        <taxon>Eukaryota</taxon>
        <taxon>Metazoa</taxon>
        <taxon>Chordata</taxon>
        <taxon>Craniata</taxon>
        <taxon>Vertebrata</taxon>
        <taxon>Euteleostomi</taxon>
        <taxon>Actinopterygii</taxon>
        <taxon>Neopterygii</taxon>
        <taxon>Teleostei</taxon>
        <taxon>Osteoglossocephala</taxon>
        <taxon>Osteoglossomorpha</taxon>
        <taxon>Osteoglossiformes</taxon>
        <taxon>Mormyridae</taxon>
        <taxon>Paramormyrops</taxon>
    </lineage>
</organism>
<reference evidence="1" key="1">
    <citation type="submission" date="2025-08" db="UniProtKB">
        <authorList>
            <consortium name="Ensembl"/>
        </authorList>
    </citation>
    <scope>IDENTIFICATION</scope>
</reference>
<evidence type="ECO:0000313" key="2">
    <source>
        <dbReference type="Proteomes" id="UP000261540"/>
    </source>
</evidence>
<dbReference type="GeneTree" id="ENSGT01010000222545"/>
<evidence type="ECO:0000313" key="1">
    <source>
        <dbReference type="Ensembl" id="ENSPKIP00000017287.1"/>
    </source>
</evidence>
<dbReference type="Proteomes" id="UP000261540">
    <property type="component" value="Unplaced"/>
</dbReference>
<protein>
    <submittedName>
        <fullName evidence="1">Uncharacterized protein</fullName>
    </submittedName>
</protein>
<reference evidence="1" key="2">
    <citation type="submission" date="2025-09" db="UniProtKB">
        <authorList>
            <consortium name="Ensembl"/>
        </authorList>
    </citation>
    <scope>IDENTIFICATION</scope>
</reference>
<name>A0A3B3RFA2_9TELE</name>
<proteinExistence type="predicted"/>